<dbReference type="AlphaFoldDB" id="L8FP19"/>
<evidence type="ECO:0000256" key="1">
    <source>
        <dbReference type="SAM" id="MobiDB-lite"/>
    </source>
</evidence>
<feature type="region of interest" description="Disordered" evidence="1">
    <location>
        <begin position="86"/>
        <end position="134"/>
    </location>
</feature>
<evidence type="ECO:0000313" key="2">
    <source>
        <dbReference type="EMBL" id="ELR02627.1"/>
    </source>
</evidence>
<sequence length="154" mass="16494">MHPHPCSRIPIRIKNPHSPYLKSHIPVLRTIPMPTPPAPSLHIALIAQTHRLSPAQSEMLCQDESPTAAPLFSSYYTPTHLCNPPVPPSAPAAVGEEAATQKPGAPPTAASRGARRPVRPLRPLRPARRGAIPTDPVQCVLGGGQWCCWVVVTG</sequence>
<dbReference type="HOGENOM" id="CLU_1705005_0_0_1"/>
<evidence type="ECO:0000313" key="3">
    <source>
        <dbReference type="Proteomes" id="UP000011064"/>
    </source>
</evidence>
<dbReference type="InParanoid" id="L8FP19"/>
<organism evidence="2 3">
    <name type="scientific">Pseudogymnoascus destructans (strain ATCC MYA-4855 / 20631-21)</name>
    <name type="common">Bat white-nose syndrome fungus</name>
    <name type="synonym">Geomyces destructans</name>
    <dbReference type="NCBI Taxonomy" id="658429"/>
    <lineage>
        <taxon>Eukaryota</taxon>
        <taxon>Fungi</taxon>
        <taxon>Dikarya</taxon>
        <taxon>Ascomycota</taxon>
        <taxon>Pezizomycotina</taxon>
        <taxon>Leotiomycetes</taxon>
        <taxon>Thelebolales</taxon>
        <taxon>Thelebolaceae</taxon>
        <taxon>Pseudogymnoascus</taxon>
    </lineage>
</organism>
<reference evidence="3" key="1">
    <citation type="submission" date="2010-09" db="EMBL/GenBank/DDBJ databases">
        <title>The genome sequence of Geomyces destructans 20631-21.</title>
        <authorList>
            <consortium name="The Broad Institute Genome Sequencing Platform"/>
            <person name="Cuomo C.A."/>
            <person name="Blehert D.S."/>
            <person name="Lorch J.M."/>
            <person name="Young S.K."/>
            <person name="Zeng Q."/>
            <person name="Gargeya S."/>
            <person name="Fitzgerald M."/>
            <person name="Haas B."/>
            <person name="Abouelleil A."/>
            <person name="Alvarado L."/>
            <person name="Arachchi H.M."/>
            <person name="Berlin A."/>
            <person name="Brown A."/>
            <person name="Chapman S.B."/>
            <person name="Chen Z."/>
            <person name="Dunbar C."/>
            <person name="Freedman E."/>
            <person name="Gearin G."/>
            <person name="Gellesch M."/>
            <person name="Goldberg J."/>
            <person name="Griggs A."/>
            <person name="Gujja S."/>
            <person name="Heiman D."/>
            <person name="Howarth C."/>
            <person name="Larson L."/>
            <person name="Lui A."/>
            <person name="MacDonald P.J.P."/>
            <person name="Montmayeur A."/>
            <person name="Murphy C."/>
            <person name="Neiman D."/>
            <person name="Pearson M."/>
            <person name="Priest M."/>
            <person name="Roberts A."/>
            <person name="Saif S."/>
            <person name="Shea T."/>
            <person name="Shenoy N."/>
            <person name="Sisk P."/>
            <person name="Stolte C."/>
            <person name="Sykes S."/>
            <person name="Wortman J."/>
            <person name="Nusbaum C."/>
            <person name="Birren B."/>
        </authorList>
    </citation>
    <scope>NUCLEOTIDE SEQUENCE [LARGE SCALE GENOMIC DNA]</scope>
    <source>
        <strain evidence="3">ATCC MYA-4855 / 20631-21</strain>
    </source>
</reference>
<protein>
    <submittedName>
        <fullName evidence="2">Uncharacterized protein</fullName>
    </submittedName>
</protein>
<proteinExistence type="predicted"/>
<dbReference type="Proteomes" id="UP000011064">
    <property type="component" value="Unassembled WGS sequence"/>
</dbReference>
<accession>L8FP19</accession>
<dbReference type="VEuPathDB" id="FungiDB:GMDG_05590"/>
<name>L8FP19_PSED2</name>
<gene>
    <name evidence="2" type="ORF">GMDG_05590</name>
</gene>
<keyword evidence="3" id="KW-1185">Reference proteome</keyword>
<dbReference type="EMBL" id="GL573289">
    <property type="protein sequence ID" value="ELR02627.1"/>
    <property type="molecule type" value="Genomic_DNA"/>
</dbReference>